<proteinExistence type="predicted"/>
<keyword evidence="3" id="KW-0723">Serine/threonine-protein kinase</keyword>
<dbReference type="InterPro" id="IPR001772">
    <property type="entry name" value="KA1_dom"/>
</dbReference>
<dbReference type="Pfam" id="PF02149">
    <property type="entry name" value="KA1"/>
    <property type="match status" value="1"/>
</dbReference>
<protein>
    <submittedName>
        <fullName evidence="3">Non-specific serine/threonine protein kinase</fullName>
    </submittedName>
</protein>
<keyword evidence="3" id="KW-0808">Transferase</keyword>
<feature type="compositionally biased region" description="Polar residues" evidence="1">
    <location>
        <begin position="345"/>
        <end position="366"/>
    </location>
</feature>
<feature type="region of interest" description="Disordered" evidence="1">
    <location>
        <begin position="299"/>
        <end position="374"/>
    </location>
</feature>
<dbReference type="Proteomes" id="UP000620124">
    <property type="component" value="Unassembled WGS sequence"/>
</dbReference>
<feature type="compositionally biased region" description="Polar residues" evidence="1">
    <location>
        <begin position="321"/>
        <end position="331"/>
    </location>
</feature>
<dbReference type="AlphaFoldDB" id="A0A8H7CFT3"/>
<evidence type="ECO:0000259" key="2">
    <source>
        <dbReference type="Pfam" id="PF02149"/>
    </source>
</evidence>
<feature type="region of interest" description="Disordered" evidence="1">
    <location>
        <begin position="231"/>
        <end position="254"/>
    </location>
</feature>
<keyword evidence="4" id="KW-1185">Reference proteome</keyword>
<dbReference type="OrthoDB" id="3054162at2759"/>
<sequence length="460" mass="51338">MRIKRFFGEDDHDKREAALDDLHIALLLKYTRPKSYSIDTQLVTFKILIAMITRYPGLRRHFCDHKDLRNSENQSGTDFENLWRRHLQSCGEEWNFYRELAAFCISENDLAKLVEADKPSEVAVVKLEEGNLNKVPIETLLGWCRSGPEFEPPRICAIHHLGGILALPSFWQKGRSDEERFLVVLSDISVDVCCPQCDIITLLMSGENIKACFPSASEMASSIRDLLAQSLANPSTTNPSPRKEGEISRTVDEETPVLPRALFSVATTSTKSPRGYPGGYSARAGSDAGIVSGEQRWIRHQQGRHQQRSSIGPRSHPDNVPTESSEISWNKSNKELENEAEGQPSGATTPSNSSSFFNVTSQQPSIATEPKSAAASTASRTAVYGFGLEVNKVLPPIPRDFAASPVPVNPGEVDHAVFESMVENTLSLRFEIKIVKVPWLPLHRIQFRRGRNLANFRRTL</sequence>
<reference evidence="3" key="1">
    <citation type="submission" date="2020-05" db="EMBL/GenBank/DDBJ databases">
        <title>Mycena genomes resolve the evolution of fungal bioluminescence.</title>
        <authorList>
            <person name="Tsai I.J."/>
        </authorList>
    </citation>
    <scope>NUCLEOTIDE SEQUENCE</scope>
    <source>
        <strain evidence="3">CCC161011</strain>
    </source>
</reference>
<comment type="caution">
    <text evidence="3">The sequence shown here is derived from an EMBL/GenBank/DDBJ whole genome shotgun (WGS) entry which is preliminary data.</text>
</comment>
<gene>
    <name evidence="3" type="ORF">MVEN_02345400</name>
</gene>
<dbReference type="EMBL" id="JACAZI010000028">
    <property type="protein sequence ID" value="KAF7333883.1"/>
    <property type="molecule type" value="Genomic_DNA"/>
</dbReference>
<feature type="compositionally biased region" description="Polar residues" evidence="1">
    <location>
        <begin position="231"/>
        <end position="240"/>
    </location>
</feature>
<evidence type="ECO:0000256" key="1">
    <source>
        <dbReference type="SAM" id="MobiDB-lite"/>
    </source>
</evidence>
<name>A0A8H7CFT3_9AGAR</name>
<feature type="compositionally biased region" description="Basic and acidic residues" evidence="1">
    <location>
        <begin position="241"/>
        <end position="252"/>
    </location>
</feature>
<accession>A0A8H7CFT3</accession>
<evidence type="ECO:0000313" key="4">
    <source>
        <dbReference type="Proteomes" id="UP000620124"/>
    </source>
</evidence>
<dbReference type="GO" id="GO:0004674">
    <property type="term" value="F:protein serine/threonine kinase activity"/>
    <property type="evidence" value="ECO:0007669"/>
    <property type="project" value="UniProtKB-KW"/>
</dbReference>
<feature type="domain" description="KA1" evidence="2">
    <location>
        <begin position="427"/>
        <end position="449"/>
    </location>
</feature>
<keyword evidence="3" id="KW-0418">Kinase</keyword>
<evidence type="ECO:0000313" key="3">
    <source>
        <dbReference type="EMBL" id="KAF7333883.1"/>
    </source>
</evidence>
<organism evidence="3 4">
    <name type="scientific">Mycena venus</name>
    <dbReference type="NCBI Taxonomy" id="2733690"/>
    <lineage>
        <taxon>Eukaryota</taxon>
        <taxon>Fungi</taxon>
        <taxon>Dikarya</taxon>
        <taxon>Basidiomycota</taxon>
        <taxon>Agaricomycotina</taxon>
        <taxon>Agaricomycetes</taxon>
        <taxon>Agaricomycetidae</taxon>
        <taxon>Agaricales</taxon>
        <taxon>Marasmiineae</taxon>
        <taxon>Mycenaceae</taxon>
        <taxon>Mycena</taxon>
    </lineage>
</organism>